<dbReference type="AlphaFoldDB" id="A0A0B7B6N1"/>
<sequence length="62" mass="7017">MRKDSHLGSDGDYDDDNSMSMHSERSSMNESFENDSYNIFPSFNGLHKSQSHPNFSIVACNV</sequence>
<evidence type="ECO:0000256" key="1">
    <source>
        <dbReference type="SAM" id="MobiDB-lite"/>
    </source>
</evidence>
<organism evidence="2">
    <name type="scientific">Arion vulgaris</name>
    <dbReference type="NCBI Taxonomy" id="1028688"/>
    <lineage>
        <taxon>Eukaryota</taxon>
        <taxon>Metazoa</taxon>
        <taxon>Spiralia</taxon>
        <taxon>Lophotrochozoa</taxon>
        <taxon>Mollusca</taxon>
        <taxon>Gastropoda</taxon>
        <taxon>Heterobranchia</taxon>
        <taxon>Euthyneura</taxon>
        <taxon>Panpulmonata</taxon>
        <taxon>Eupulmonata</taxon>
        <taxon>Stylommatophora</taxon>
        <taxon>Helicina</taxon>
        <taxon>Arionoidea</taxon>
        <taxon>Arionidae</taxon>
        <taxon>Arion</taxon>
    </lineage>
</organism>
<name>A0A0B7B6N1_9EUPU</name>
<gene>
    <name evidence="2" type="primary">ORF165821</name>
</gene>
<feature type="region of interest" description="Disordered" evidence="1">
    <location>
        <begin position="1"/>
        <end position="30"/>
    </location>
</feature>
<protein>
    <submittedName>
        <fullName evidence="2">Uncharacterized protein</fullName>
    </submittedName>
</protein>
<dbReference type="EMBL" id="HACG01041672">
    <property type="protein sequence ID" value="CEK88537.1"/>
    <property type="molecule type" value="Transcribed_RNA"/>
</dbReference>
<accession>A0A0B7B6N1</accession>
<reference evidence="2" key="1">
    <citation type="submission" date="2014-12" db="EMBL/GenBank/DDBJ databases">
        <title>Insight into the proteome of Arion vulgaris.</title>
        <authorList>
            <person name="Aradska J."/>
            <person name="Bulat T."/>
            <person name="Smidak R."/>
            <person name="Sarate P."/>
            <person name="Gangsoo J."/>
            <person name="Sialana F."/>
            <person name="Bilban M."/>
            <person name="Lubec G."/>
        </authorList>
    </citation>
    <scope>NUCLEOTIDE SEQUENCE</scope>
    <source>
        <tissue evidence="2">Skin</tissue>
    </source>
</reference>
<proteinExistence type="predicted"/>
<evidence type="ECO:0000313" key="2">
    <source>
        <dbReference type="EMBL" id="CEK88537.1"/>
    </source>
</evidence>